<dbReference type="InterPro" id="IPR036864">
    <property type="entry name" value="Zn2-C6_fun-type_DNA-bd_sf"/>
</dbReference>
<feature type="compositionally biased region" description="Basic residues" evidence="6">
    <location>
        <begin position="12"/>
        <end position="21"/>
    </location>
</feature>
<evidence type="ECO:0000256" key="2">
    <source>
        <dbReference type="ARBA" id="ARBA00022723"/>
    </source>
</evidence>
<dbReference type="Gene3D" id="4.10.240.10">
    <property type="entry name" value="Zn(2)-C6 fungal-type DNA-binding domain"/>
    <property type="match status" value="1"/>
</dbReference>
<evidence type="ECO:0000256" key="6">
    <source>
        <dbReference type="SAM" id="MobiDB-lite"/>
    </source>
</evidence>
<gene>
    <name evidence="8" type="ORF">B0H16DRAFT_1414353</name>
</gene>
<accession>A0AAD7NJM2</accession>
<evidence type="ECO:0000256" key="3">
    <source>
        <dbReference type="ARBA" id="ARBA00023015"/>
    </source>
</evidence>
<dbReference type="Pfam" id="PF00172">
    <property type="entry name" value="Zn_clus"/>
    <property type="match status" value="1"/>
</dbReference>
<evidence type="ECO:0000313" key="9">
    <source>
        <dbReference type="Proteomes" id="UP001215598"/>
    </source>
</evidence>
<evidence type="ECO:0000313" key="8">
    <source>
        <dbReference type="EMBL" id="KAJ7763051.1"/>
    </source>
</evidence>
<dbReference type="GO" id="GO:0008270">
    <property type="term" value="F:zinc ion binding"/>
    <property type="evidence" value="ECO:0007669"/>
    <property type="project" value="InterPro"/>
</dbReference>
<dbReference type="AlphaFoldDB" id="A0AAD7NJM2"/>
<proteinExistence type="predicted"/>
<name>A0AAD7NJM2_9AGAR</name>
<dbReference type="PANTHER" id="PTHR47338">
    <property type="entry name" value="ZN(II)2CYS6 TRANSCRIPTION FACTOR (EUROFUNG)-RELATED"/>
    <property type="match status" value="1"/>
</dbReference>
<keyword evidence="2" id="KW-0479">Metal-binding</keyword>
<protein>
    <submittedName>
        <fullName evidence="8">Zn(2)-Cys(6) binuclear cluster domain-containing protein</fullName>
    </submittedName>
</protein>
<keyword evidence="3" id="KW-0805">Transcription regulation</keyword>
<dbReference type="GO" id="GO:0005634">
    <property type="term" value="C:nucleus"/>
    <property type="evidence" value="ECO:0007669"/>
    <property type="project" value="UniProtKB-SubCell"/>
</dbReference>
<organism evidence="8 9">
    <name type="scientific">Mycena metata</name>
    <dbReference type="NCBI Taxonomy" id="1033252"/>
    <lineage>
        <taxon>Eukaryota</taxon>
        <taxon>Fungi</taxon>
        <taxon>Dikarya</taxon>
        <taxon>Basidiomycota</taxon>
        <taxon>Agaricomycotina</taxon>
        <taxon>Agaricomycetes</taxon>
        <taxon>Agaricomycetidae</taxon>
        <taxon>Agaricales</taxon>
        <taxon>Marasmiineae</taxon>
        <taxon>Mycenaceae</taxon>
        <taxon>Mycena</taxon>
    </lineage>
</organism>
<comment type="subcellular location">
    <subcellularLocation>
        <location evidence="1">Nucleus</location>
    </subcellularLocation>
</comment>
<evidence type="ECO:0000256" key="1">
    <source>
        <dbReference type="ARBA" id="ARBA00004123"/>
    </source>
</evidence>
<dbReference type="CDD" id="cd12148">
    <property type="entry name" value="fungal_TF_MHR"/>
    <property type="match status" value="1"/>
</dbReference>
<dbReference type="InterPro" id="IPR050815">
    <property type="entry name" value="TF_fung"/>
</dbReference>
<dbReference type="GO" id="GO:0000981">
    <property type="term" value="F:DNA-binding transcription factor activity, RNA polymerase II-specific"/>
    <property type="evidence" value="ECO:0007669"/>
    <property type="project" value="InterPro"/>
</dbReference>
<keyword evidence="5" id="KW-0539">Nucleus</keyword>
<keyword evidence="9" id="KW-1185">Reference proteome</keyword>
<dbReference type="PROSITE" id="PS50048">
    <property type="entry name" value="ZN2_CY6_FUNGAL_2"/>
    <property type="match status" value="1"/>
</dbReference>
<dbReference type="EMBL" id="JARKIB010000031">
    <property type="protein sequence ID" value="KAJ7763051.1"/>
    <property type="molecule type" value="Genomic_DNA"/>
</dbReference>
<keyword evidence="4" id="KW-0804">Transcription</keyword>
<feature type="region of interest" description="Disordered" evidence="6">
    <location>
        <begin position="1"/>
        <end position="21"/>
    </location>
</feature>
<dbReference type="SMART" id="SM00066">
    <property type="entry name" value="GAL4"/>
    <property type="match status" value="1"/>
</dbReference>
<feature type="compositionally biased region" description="Basic and acidic residues" evidence="6">
    <location>
        <begin position="1"/>
        <end position="11"/>
    </location>
</feature>
<evidence type="ECO:0000256" key="4">
    <source>
        <dbReference type="ARBA" id="ARBA00023163"/>
    </source>
</evidence>
<dbReference type="PROSITE" id="PS00463">
    <property type="entry name" value="ZN2_CY6_FUNGAL_1"/>
    <property type="match status" value="1"/>
</dbReference>
<comment type="caution">
    <text evidence="8">The sequence shown here is derived from an EMBL/GenBank/DDBJ whole genome shotgun (WGS) entry which is preliminary data.</text>
</comment>
<dbReference type="PANTHER" id="PTHR47338:SF29">
    <property type="entry name" value="ZN(2)-C6 FUNGAL-TYPE DOMAIN-CONTAINING PROTEIN"/>
    <property type="match status" value="1"/>
</dbReference>
<feature type="region of interest" description="Disordered" evidence="6">
    <location>
        <begin position="82"/>
        <end position="117"/>
    </location>
</feature>
<feature type="compositionally biased region" description="Polar residues" evidence="6">
    <location>
        <begin position="97"/>
        <end position="112"/>
    </location>
</feature>
<dbReference type="SUPFAM" id="SSF57701">
    <property type="entry name" value="Zn2/Cys6 DNA-binding domain"/>
    <property type="match status" value="1"/>
</dbReference>
<evidence type="ECO:0000259" key="7">
    <source>
        <dbReference type="PROSITE" id="PS50048"/>
    </source>
</evidence>
<dbReference type="CDD" id="cd00067">
    <property type="entry name" value="GAL4"/>
    <property type="match status" value="1"/>
</dbReference>
<dbReference type="InterPro" id="IPR001138">
    <property type="entry name" value="Zn2Cys6_DnaBD"/>
</dbReference>
<dbReference type="Proteomes" id="UP001215598">
    <property type="component" value="Unassembled WGS sequence"/>
</dbReference>
<evidence type="ECO:0000256" key="5">
    <source>
        <dbReference type="ARBA" id="ARBA00023242"/>
    </source>
</evidence>
<reference evidence="8" key="1">
    <citation type="submission" date="2023-03" db="EMBL/GenBank/DDBJ databases">
        <title>Massive genome expansion in bonnet fungi (Mycena s.s.) driven by repeated elements and novel gene families across ecological guilds.</title>
        <authorList>
            <consortium name="Lawrence Berkeley National Laboratory"/>
            <person name="Harder C.B."/>
            <person name="Miyauchi S."/>
            <person name="Viragh M."/>
            <person name="Kuo A."/>
            <person name="Thoen E."/>
            <person name="Andreopoulos B."/>
            <person name="Lu D."/>
            <person name="Skrede I."/>
            <person name="Drula E."/>
            <person name="Henrissat B."/>
            <person name="Morin E."/>
            <person name="Kohler A."/>
            <person name="Barry K."/>
            <person name="LaButti K."/>
            <person name="Morin E."/>
            <person name="Salamov A."/>
            <person name="Lipzen A."/>
            <person name="Mereny Z."/>
            <person name="Hegedus B."/>
            <person name="Baldrian P."/>
            <person name="Stursova M."/>
            <person name="Weitz H."/>
            <person name="Taylor A."/>
            <person name="Grigoriev I.V."/>
            <person name="Nagy L.G."/>
            <person name="Martin F."/>
            <person name="Kauserud H."/>
        </authorList>
    </citation>
    <scope>NUCLEOTIDE SEQUENCE</scope>
    <source>
        <strain evidence="8">CBHHK182m</strain>
    </source>
</reference>
<sequence length="577" mass="63143">MASERSSENSTKKQRTQPLRRGKACINCRHLKIKCDGVRPVCGQCARVPKDDPCEFTDTMSRTQELESTVERLQSRLNELQGVAGPSNHGHARRSPFNGSSGSDASPTFPNFSSRPHSAPSSSSSFLDFQEPPLVVIQRLLQTFLPHATQFGFFLDLQRFSDAALLPFPFGDERRPSPALLCVVYLYGVHLSRSQPLLASEPVFLKCAQQNISTAISVHTHPMHILHTIQAQVLLSTYLFRTKRFLEAEFHANGAATLALGYQLHKIRSARPNTPPLLGVPTLLEEVYPTPPADAIEEGERIRAFWAVASLQSNLNIALGAASGAFCILEAPGGAAIDTPWPLELADYEAGAMPPGYSGQESIRHFLTDDSFPRHSPPSMFHAKASVLLYRAARLGASWSPSFQPQEHAAYTTSYTWLDRRITQFWESLPPIYTLYTTASASASGRTLVLAHALVAAAAIKLNRPACSASAEAQTKCIDAARAILSVFGDASDAVPDRAIVHPVVGWLMALACRVLLDAVRHCQRVFRMGWAPSGEEVTFVGEEELRAGMATMGVYAVGCPLVEYQLGKVRQEYDAM</sequence>
<feature type="domain" description="Zn(2)-C6 fungal-type" evidence="7">
    <location>
        <begin position="24"/>
        <end position="56"/>
    </location>
</feature>